<evidence type="ECO:0000313" key="1">
    <source>
        <dbReference type="EMBL" id="GBN48917.1"/>
    </source>
</evidence>
<evidence type="ECO:0000313" key="2">
    <source>
        <dbReference type="Proteomes" id="UP000499080"/>
    </source>
</evidence>
<organism evidence="1 2">
    <name type="scientific">Araneus ventricosus</name>
    <name type="common">Orbweaver spider</name>
    <name type="synonym">Epeira ventricosa</name>
    <dbReference type="NCBI Taxonomy" id="182803"/>
    <lineage>
        <taxon>Eukaryota</taxon>
        <taxon>Metazoa</taxon>
        <taxon>Ecdysozoa</taxon>
        <taxon>Arthropoda</taxon>
        <taxon>Chelicerata</taxon>
        <taxon>Arachnida</taxon>
        <taxon>Araneae</taxon>
        <taxon>Araneomorphae</taxon>
        <taxon>Entelegynae</taxon>
        <taxon>Araneoidea</taxon>
        <taxon>Araneidae</taxon>
        <taxon>Araneus</taxon>
    </lineage>
</organism>
<name>A0A4Y2PFE2_ARAVE</name>
<accession>A0A4Y2PFE2</accession>
<sequence>EPQLGRYLGSASCILAPSCGIPAGHWGKGMCATASWCSAAERSPALHLPV</sequence>
<dbReference type="AlphaFoldDB" id="A0A4Y2PFE2"/>
<dbReference type="Proteomes" id="UP000499080">
    <property type="component" value="Unassembled WGS sequence"/>
</dbReference>
<proteinExistence type="predicted"/>
<dbReference type="EMBL" id="BGPR01292461">
    <property type="protein sequence ID" value="GBN48917.1"/>
    <property type="molecule type" value="Genomic_DNA"/>
</dbReference>
<reference evidence="1 2" key="1">
    <citation type="journal article" date="2019" name="Sci. Rep.">
        <title>Orb-weaving spider Araneus ventricosus genome elucidates the spidroin gene catalogue.</title>
        <authorList>
            <person name="Kono N."/>
            <person name="Nakamura H."/>
            <person name="Ohtoshi R."/>
            <person name="Moran D.A.P."/>
            <person name="Shinohara A."/>
            <person name="Yoshida Y."/>
            <person name="Fujiwara M."/>
            <person name="Mori M."/>
            <person name="Tomita M."/>
            <person name="Arakawa K."/>
        </authorList>
    </citation>
    <scope>NUCLEOTIDE SEQUENCE [LARGE SCALE GENOMIC DNA]</scope>
</reference>
<feature type="non-terminal residue" evidence="1">
    <location>
        <position position="1"/>
    </location>
</feature>
<comment type="caution">
    <text evidence="1">The sequence shown here is derived from an EMBL/GenBank/DDBJ whole genome shotgun (WGS) entry which is preliminary data.</text>
</comment>
<keyword evidence="2" id="KW-1185">Reference proteome</keyword>
<protein>
    <submittedName>
        <fullName evidence="1">Uncharacterized protein</fullName>
    </submittedName>
</protein>
<gene>
    <name evidence="1" type="ORF">AVEN_248922_1</name>
</gene>